<gene>
    <name evidence="1" type="ORF">C1631_008520</name>
</gene>
<evidence type="ECO:0000313" key="2">
    <source>
        <dbReference type="Proteomes" id="UP000236594"/>
    </source>
</evidence>
<name>A0A316XCS1_9FLAO</name>
<keyword evidence="2" id="KW-1185">Reference proteome</keyword>
<comment type="caution">
    <text evidence="1">The sequence shown here is derived from an EMBL/GenBank/DDBJ whole genome shotgun (WGS) entry which is preliminary data.</text>
</comment>
<dbReference type="AlphaFoldDB" id="A0A316XCS1"/>
<protein>
    <submittedName>
        <fullName evidence="1">DUF2004 domain-containing protein</fullName>
    </submittedName>
</protein>
<proteinExistence type="predicted"/>
<sequence>MPAICRSIKNNTMTKYTLPHFGQISIQNLEEYYDVNIDFKGNEIQLDLNFENTSIDATQLDKVKNFLENIEKFDTQNKTYIIEDYHDQDGDTVKSYIELHLEEIEQDQLKKLVNFDDSTIRPEQQLLKKLELVRVGFYPDSEDNFAILDYSIGQDLTDYLVVINTDENGQLDYMAMES</sequence>
<accession>A0A316XCS1</accession>
<dbReference type="OrthoDB" id="1091595at2"/>
<dbReference type="Proteomes" id="UP000236594">
    <property type="component" value="Unassembled WGS sequence"/>
</dbReference>
<organism evidence="1 2">
    <name type="scientific">Chryseobacterium phosphatilyticum</name>
    <dbReference type="NCBI Taxonomy" id="475075"/>
    <lineage>
        <taxon>Bacteria</taxon>
        <taxon>Pseudomonadati</taxon>
        <taxon>Bacteroidota</taxon>
        <taxon>Flavobacteriia</taxon>
        <taxon>Flavobacteriales</taxon>
        <taxon>Weeksellaceae</taxon>
        <taxon>Chryseobacterium group</taxon>
        <taxon>Chryseobacterium</taxon>
    </lineage>
</organism>
<dbReference type="EMBL" id="PPED02000002">
    <property type="protein sequence ID" value="PWN70033.1"/>
    <property type="molecule type" value="Genomic_DNA"/>
</dbReference>
<evidence type="ECO:0000313" key="1">
    <source>
        <dbReference type="EMBL" id="PWN70033.1"/>
    </source>
</evidence>
<reference evidence="1 2" key="1">
    <citation type="submission" date="2018-04" db="EMBL/GenBank/DDBJ databases">
        <title>Draft Genome Sequence of Phosphate-Solubilizing Chryseobacterium sp. ISE14 that is a Biocontrol and Plant Growth-Promoting Rhizobacterium Isolated from Cucumber.</title>
        <authorList>
            <person name="Jeong J.-J."/>
            <person name="Sang M.K."/>
            <person name="Choi I.-G."/>
            <person name="Kim K.D."/>
        </authorList>
    </citation>
    <scope>NUCLEOTIDE SEQUENCE [LARGE SCALE GENOMIC DNA]</scope>
    <source>
        <strain evidence="1 2">ISE14</strain>
    </source>
</reference>